<evidence type="ECO:0000313" key="7">
    <source>
        <dbReference type="EMBL" id="RAI60235.1"/>
    </source>
</evidence>
<evidence type="ECO:0000259" key="6">
    <source>
        <dbReference type="Pfam" id="PF00881"/>
    </source>
</evidence>
<reference evidence="8" key="1">
    <citation type="submission" date="2018-06" db="EMBL/GenBank/DDBJ databases">
        <authorList>
            <person name="Khan S.A."/>
        </authorList>
    </citation>
    <scope>NUCLEOTIDE SEQUENCE [LARGE SCALE GENOMIC DNA]</scope>
    <source>
        <strain evidence="8">DB-1506</strain>
    </source>
</reference>
<evidence type="ECO:0000256" key="5">
    <source>
        <dbReference type="SAM" id="MobiDB-lite"/>
    </source>
</evidence>
<feature type="domain" description="Nitroreductase" evidence="6">
    <location>
        <begin position="124"/>
        <end position="276"/>
    </location>
</feature>
<dbReference type="AlphaFoldDB" id="A0A327MCI9"/>
<dbReference type="PANTHER" id="PTHR43425:SF2">
    <property type="entry name" value="OXYGEN-INSENSITIVE NADPH NITROREDUCTASE"/>
    <property type="match status" value="1"/>
</dbReference>
<organism evidence="7 8">
    <name type="scientific">Roseicella frigidaeris</name>
    <dbReference type="NCBI Taxonomy" id="2230885"/>
    <lineage>
        <taxon>Bacteria</taxon>
        <taxon>Pseudomonadati</taxon>
        <taxon>Pseudomonadota</taxon>
        <taxon>Alphaproteobacteria</taxon>
        <taxon>Acetobacterales</taxon>
        <taxon>Roseomonadaceae</taxon>
        <taxon>Roseicella</taxon>
    </lineage>
</organism>
<dbReference type="Pfam" id="PF00881">
    <property type="entry name" value="Nitroreductase"/>
    <property type="match status" value="1"/>
</dbReference>
<dbReference type="PANTHER" id="PTHR43425">
    <property type="entry name" value="OXYGEN-INSENSITIVE NADPH NITROREDUCTASE"/>
    <property type="match status" value="1"/>
</dbReference>
<keyword evidence="4" id="KW-0560">Oxidoreductase</keyword>
<dbReference type="InterPro" id="IPR000415">
    <property type="entry name" value="Nitroreductase-like"/>
</dbReference>
<dbReference type="GO" id="GO:0016491">
    <property type="term" value="F:oxidoreductase activity"/>
    <property type="evidence" value="ECO:0007669"/>
    <property type="project" value="UniProtKB-KW"/>
</dbReference>
<dbReference type="Proteomes" id="UP000249065">
    <property type="component" value="Unassembled WGS sequence"/>
</dbReference>
<dbReference type="InterPro" id="IPR029479">
    <property type="entry name" value="Nitroreductase"/>
</dbReference>
<evidence type="ECO:0000256" key="1">
    <source>
        <dbReference type="ARBA" id="ARBA00008366"/>
    </source>
</evidence>
<dbReference type="OrthoDB" id="3181400at2"/>
<feature type="region of interest" description="Disordered" evidence="5">
    <location>
        <begin position="1"/>
        <end position="78"/>
    </location>
</feature>
<evidence type="ECO:0000256" key="4">
    <source>
        <dbReference type="ARBA" id="ARBA00023002"/>
    </source>
</evidence>
<dbReference type="SUPFAM" id="SSF55469">
    <property type="entry name" value="FMN-dependent nitroreductase-like"/>
    <property type="match status" value="1"/>
</dbReference>
<dbReference type="Gene3D" id="3.40.109.10">
    <property type="entry name" value="NADH Oxidase"/>
    <property type="match status" value="1"/>
</dbReference>
<dbReference type="InterPro" id="IPR016446">
    <property type="entry name" value="Flavin_OxRdtase_Frp"/>
</dbReference>
<comment type="caution">
    <text evidence="7">The sequence shown here is derived from an EMBL/GenBank/DDBJ whole genome shotgun (WGS) entry which is preliminary data.</text>
</comment>
<keyword evidence="8" id="KW-1185">Reference proteome</keyword>
<proteinExistence type="inferred from homology"/>
<keyword evidence="3" id="KW-0288">FMN</keyword>
<evidence type="ECO:0000313" key="8">
    <source>
        <dbReference type="Proteomes" id="UP000249065"/>
    </source>
</evidence>
<keyword evidence="2" id="KW-0285">Flavoprotein</keyword>
<dbReference type="EMBL" id="QLIX01000002">
    <property type="protein sequence ID" value="RAI60235.1"/>
    <property type="molecule type" value="Genomic_DNA"/>
</dbReference>
<protein>
    <submittedName>
        <fullName evidence="7">NADPH-dependent oxidoreductase</fullName>
    </submittedName>
</protein>
<sequence>MAGAAIPAATRRGISGISAPTTPGRSAEADGPRRPGARRRSAWLRAIRRGAPPRPRTGRAAGPSMRDSDGRGLAPSGIPCHAAAAMSENDPERLIRGRYGVAPEAPLPFTPLPEVPAGLAALLDRRVTRRYAPDPVPEPLLQTLLAGAQSAPSKSDLQQYAIVVLRDAARIARIADWITGMDWIKQAPVFLLFCGDVRRGRRLCAHHGRAHANDNVDTFLNATADAALALGFAVMAAEALGLGTCPISYVRNHVEKIGPLCALPEGVFPVAGLTLGFPAGARNWLSPRLPQPVVVHRERYDDSGLEAALPAYDAARPPAKPRYPEIHGPRPEGCAWSENAARQLAVPERFGLRTWLKSRGLSLD</sequence>
<feature type="compositionally biased region" description="Basic residues" evidence="5">
    <location>
        <begin position="35"/>
        <end position="48"/>
    </location>
</feature>
<gene>
    <name evidence="7" type="ORF">DOO78_03945</name>
</gene>
<name>A0A327MCI9_9PROT</name>
<evidence type="ECO:0000256" key="3">
    <source>
        <dbReference type="ARBA" id="ARBA00022643"/>
    </source>
</evidence>
<comment type="similarity">
    <text evidence="1">Belongs to the flavin oxidoreductase frp family.</text>
</comment>
<evidence type="ECO:0000256" key="2">
    <source>
        <dbReference type="ARBA" id="ARBA00022630"/>
    </source>
</evidence>
<accession>A0A327MCI9</accession>